<evidence type="ECO:0000259" key="10">
    <source>
        <dbReference type="PROSITE" id="PS51747"/>
    </source>
</evidence>
<comment type="function">
    <text evidence="7">Monofunctional pyrimidine deaminase involved in the riboflavin biosynthesis pathway. Also has a reductase domain that lacks catalytically essential substrate-binding residues.</text>
</comment>
<dbReference type="PROSITE" id="PS00903">
    <property type="entry name" value="CYT_DCMP_DEAMINASES_1"/>
    <property type="match status" value="1"/>
</dbReference>
<dbReference type="FunFam" id="3.40.140.10:FF:000025">
    <property type="entry name" value="Riboflavin biosynthesis protein RibD"/>
    <property type="match status" value="1"/>
</dbReference>
<comment type="cofactor">
    <cofactor evidence="1">
        <name>Zn(2+)</name>
        <dbReference type="ChEBI" id="CHEBI:29105"/>
    </cofactor>
</comment>
<dbReference type="InterPro" id="IPR016192">
    <property type="entry name" value="APOBEC/CMP_deaminase_Zn-bd"/>
</dbReference>
<dbReference type="Pfam" id="PF00383">
    <property type="entry name" value="dCMP_cyt_deam_1"/>
    <property type="match status" value="1"/>
</dbReference>
<feature type="compositionally biased region" description="Basic and acidic residues" evidence="9">
    <location>
        <begin position="40"/>
        <end position="51"/>
    </location>
</feature>
<dbReference type="UniPathway" id="UPA00275">
    <property type="reaction ID" value="UER00401"/>
</dbReference>
<dbReference type="GeneID" id="8245370"/>
<sequence>MPAVAPFAPRACHVCRPSARPVRPHPRVDAARASVRGVRRRDDGVDRDLARRRPGAGEGAVSEASTEYTEADAERMRRALALAATAAGKTFPNPVVGCVIVDERSGVVVGEGYHPKAGEPHAEVFALRAAGANAKGCTAYVTLEPCDHFGRTPPCSRALVDAGVTRVVVGFVDPDPRVSGGGIRTLLDAGIEVCVGCCEEECREINADFIARNTR</sequence>
<dbReference type="eggNOG" id="KOG1018">
    <property type="taxonomic scope" value="Eukaryota"/>
</dbReference>
<comment type="pathway">
    <text evidence="2">Cofactor biosynthesis; riboflavin biosynthesis; 5-amino-6-(D-ribitylamino)uracil from GTP: step 2/4.</text>
</comment>
<keyword evidence="6" id="KW-0862">Zinc</keyword>
<organism evidence="11 12">
    <name type="scientific">Micromonas commoda (strain RCC299 / NOUM17 / CCMP2709)</name>
    <name type="common">Picoplanktonic green alga</name>
    <dbReference type="NCBI Taxonomy" id="296587"/>
    <lineage>
        <taxon>Eukaryota</taxon>
        <taxon>Viridiplantae</taxon>
        <taxon>Chlorophyta</taxon>
        <taxon>Mamiellophyceae</taxon>
        <taxon>Mamiellales</taxon>
        <taxon>Mamiellaceae</taxon>
        <taxon>Micromonas</taxon>
    </lineage>
</organism>
<evidence type="ECO:0000256" key="2">
    <source>
        <dbReference type="ARBA" id="ARBA00004882"/>
    </source>
</evidence>
<dbReference type="OrthoDB" id="252265at2759"/>
<evidence type="ECO:0000256" key="9">
    <source>
        <dbReference type="SAM" id="MobiDB-lite"/>
    </source>
</evidence>
<reference evidence="11 12" key="1">
    <citation type="journal article" date="2009" name="Science">
        <title>Green evolution and dynamic adaptations revealed by genomes of the marine picoeukaryotes Micromonas.</title>
        <authorList>
            <person name="Worden A.Z."/>
            <person name="Lee J.H."/>
            <person name="Mock T."/>
            <person name="Rouze P."/>
            <person name="Simmons M.P."/>
            <person name="Aerts A.L."/>
            <person name="Allen A.E."/>
            <person name="Cuvelier M.L."/>
            <person name="Derelle E."/>
            <person name="Everett M.V."/>
            <person name="Foulon E."/>
            <person name="Grimwood J."/>
            <person name="Gundlach H."/>
            <person name="Henrissat B."/>
            <person name="Napoli C."/>
            <person name="McDonald S.M."/>
            <person name="Parker M.S."/>
            <person name="Rombauts S."/>
            <person name="Salamov A."/>
            <person name="Von Dassow P."/>
            <person name="Badger J.H."/>
            <person name="Coutinho P.M."/>
            <person name="Demir E."/>
            <person name="Dubchak I."/>
            <person name="Gentemann C."/>
            <person name="Eikrem W."/>
            <person name="Gready J.E."/>
            <person name="John U."/>
            <person name="Lanier W."/>
            <person name="Lindquist E.A."/>
            <person name="Lucas S."/>
            <person name="Mayer K.F."/>
            <person name="Moreau H."/>
            <person name="Not F."/>
            <person name="Otillar R."/>
            <person name="Panaud O."/>
            <person name="Pangilinan J."/>
            <person name="Paulsen I."/>
            <person name="Piegu B."/>
            <person name="Poliakov A."/>
            <person name="Robbens S."/>
            <person name="Schmutz J."/>
            <person name="Toulza E."/>
            <person name="Wyss T."/>
            <person name="Zelensky A."/>
            <person name="Zhou K."/>
            <person name="Armbrust E.V."/>
            <person name="Bhattacharya D."/>
            <person name="Goodenough U.W."/>
            <person name="Van de Peer Y."/>
            <person name="Grigoriev I.V."/>
        </authorList>
    </citation>
    <scope>NUCLEOTIDE SEQUENCE [LARGE SCALE GENOMIC DNA]</scope>
    <source>
        <strain evidence="12">RCC299 / NOUM17</strain>
    </source>
</reference>
<keyword evidence="12" id="KW-1185">Reference proteome</keyword>
<evidence type="ECO:0000256" key="3">
    <source>
        <dbReference type="ARBA" id="ARBA00012766"/>
    </source>
</evidence>
<feature type="domain" description="CMP/dCMP-type deaminase" evidence="10">
    <location>
        <begin position="70"/>
        <end position="194"/>
    </location>
</feature>
<dbReference type="EC" id="3.5.4.26" evidence="3"/>
<dbReference type="OMA" id="WHEQAGK"/>
<dbReference type="STRING" id="296587.C1EB85"/>
<evidence type="ECO:0000256" key="7">
    <source>
        <dbReference type="ARBA" id="ARBA00058389"/>
    </source>
</evidence>
<evidence type="ECO:0000256" key="8">
    <source>
        <dbReference type="ARBA" id="ARBA00070721"/>
    </source>
</evidence>
<feature type="region of interest" description="Disordered" evidence="9">
    <location>
        <begin position="36"/>
        <end position="64"/>
    </location>
</feature>
<gene>
    <name evidence="11" type="ORF">MICPUN_60341</name>
</gene>
<dbReference type="SUPFAM" id="SSF53927">
    <property type="entry name" value="Cytidine deaminase-like"/>
    <property type="match status" value="1"/>
</dbReference>
<keyword evidence="4" id="KW-0479">Metal-binding</keyword>
<evidence type="ECO:0000256" key="5">
    <source>
        <dbReference type="ARBA" id="ARBA00022801"/>
    </source>
</evidence>
<proteinExistence type="predicted"/>
<name>C1EB85_MICCC</name>
<dbReference type="KEGG" id="mis:MICPUN_60341"/>
<dbReference type="InterPro" id="IPR004794">
    <property type="entry name" value="Eubact_RibD"/>
</dbReference>
<keyword evidence="5" id="KW-0378">Hydrolase</keyword>
<dbReference type="RefSeq" id="XP_002503730.1">
    <property type="nucleotide sequence ID" value="XM_002503684.1"/>
</dbReference>
<dbReference type="InterPro" id="IPR016193">
    <property type="entry name" value="Cytidine_deaminase-like"/>
</dbReference>
<dbReference type="GO" id="GO:0008835">
    <property type="term" value="F:diaminohydroxyphosphoribosylaminopyrimidine deaminase activity"/>
    <property type="evidence" value="ECO:0007669"/>
    <property type="project" value="UniProtKB-EC"/>
</dbReference>
<dbReference type="CDD" id="cd01284">
    <property type="entry name" value="Riboflavin_deaminase-reductase"/>
    <property type="match status" value="1"/>
</dbReference>
<evidence type="ECO:0000313" key="11">
    <source>
        <dbReference type="EMBL" id="ACO64988.1"/>
    </source>
</evidence>
<dbReference type="GO" id="GO:0008270">
    <property type="term" value="F:zinc ion binding"/>
    <property type="evidence" value="ECO:0007669"/>
    <property type="project" value="InterPro"/>
</dbReference>
<protein>
    <recommendedName>
        <fullName evidence="8">Riboflavin biosynthesis protein PYRD, chloroplastic</fullName>
        <ecNumber evidence="3">3.5.4.26</ecNumber>
    </recommendedName>
</protein>
<evidence type="ECO:0000256" key="4">
    <source>
        <dbReference type="ARBA" id="ARBA00022723"/>
    </source>
</evidence>
<dbReference type="PANTHER" id="PTHR11079">
    <property type="entry name" value="CYTOSINE DEAMINASE FAMILY MEMBER"/>
    <property type="match status" value="1"/>
</dbReference>
<dbReference type="AlphaFoldDB" id="C1EB85"/>
<dbReference type="Gene3D" id="3.40.140.10">
    <property type="entry name" value="Cytidine Deaminase, domain 2"/>
    <property type="match status" value="1"/>
</dbReference>
<dbReference type="NCBIfam" id="TIGR00326">
    <property type="entry name" value="eubact_ribD"/>
    <property type="match status" value="1"/>
</dbReference>
<dbReference type="InterPro" id="IPR002125">
    <property type="entry name" value="CMP_dCMP_dom"/>
</dbReference>
<dbReference type="InParanoid" id="C1EB85"/>
<dbReference type="GO" id="GO:0009231">
    <property type="term" value="P:riboflavin biosynthetic process"/>
    <property type="evidence" value="ECO:0007669"/>
    <property type="project" value="UniProtKB-UniPathway"/>
</dbReference>
<dbReference type="PANTHER" id="PTHR11079:SF162">
    <property type="entry name" value="RIBOFLAVIN BIOSYNTHESIS PROTEIN PYRD, CHLOROPLASTIC"/>
    <property type="match status" value="1"/>
</dbReference>
<dbReference type="PROSITE" id="PS51747">
    <property type="entry name" value="CYT_DCMP_DEAMINASES_2"/>
    <property type="match status" value="1"/>
</dbReference>
<accession>C1EB85</accession>
<evidence type="ECO:0000256" key="6">
    <source>
        <dbReference type="ARBA" id="ARBA00022833"/>
    </source>
</evidence>
<evidence type="ECO:0000313" key="12">
    <source>
        <dbReference type="Proteomes" id="UP000002009"/>
    </source>
</evidence>
<dbReference type="Proteomes" id="UP000002009">
    <property type="component" value="Chromosome 7"/>
</dbReference>
<dbReference type="EMBL" id="CP001328">
    <property type="protein sequence ID" value="ACO64988.1"/>
    <property type="molecule type" value="Genomic_DNA"/>
</dbReference>
<evidence type="ECO:0000256" key="1">
    <source>
        <dbReference type="ARBA" id="ARBA00001947"/>
    </source>
</evidence>